<dbReference type="AlphaFoldDB" id="Q7NTV4"/>
<feature type="transmembrane region" description="Helical" evidence="1">
    <location>
        <begin position="86"/>
        <end position="105"/>
    </location>
</feature>
<dbReference type="KEGG" id="cvi:CV_2949"/>
<dbReference type="EMBL" id="AE016825">
    <property type="protein sequence ID" value="AAQ60617.1"/>
    <property type="molecule type" value="Genomic_DNA"/>
</dbReference>
<dbReference type="HOGENOM" id="CLU_2205361_0_0_4"/>
<name>Q7NTV4_CHRVO</name>
<reference evidence="2 3" key="1">
    <citation type="journal article" date="2003" name="Proc. Natl. Acad. Sci. U.S.A.">
        <title>The complete genome sequence of Chromobacterium violaceum reveals remarkable and exploitable bacterial adaptability.</title>
        <authorList>
            <person name="Vasconcelos A.T.R."/>
            <person name="de Almeida D.F."/>
            <person name="Almeida F.C."/>
            <person name="de Almeida L.G.P."/>
            <person name="de Almeida R."/>
            <person name="Goncalves J.A.A."/>
            <person name="Andrade E.M."/>
            <person name="Antonio R.V."/>
            <person name="Araripe J."/>
            <person name="de Araujo M.F.F."/>
            <person name="Filho S.A."/>
            <person name="Azevedo V."/>
            <person name="Batista A.J."/>
            <person name="Bataus L.A.M."/>
            <person name="Batista J.S."/>
            <person name="Belo A."/>
            <person name="vander Berg C."/>
            <person name="Blamey J."/>
            <person name="Bogo M."/>
            <person name="Bonato S."/>
            <person name="Bordignon J."/>
            <person name="Brito C.A."/>
            <person name="Brocchi M."/>
            <person name="Burity H.A."/>
            <person name="Camargo A.A."/>
            <person name="Cardoso D.D.P."/>
            <person name="Carneiro N.P."/>
            <person name="Carraro D.M."/>
            <person name="Carvalho C.M.B."/>
            <person name="Cascardo J.C.M."/>
            <person name="Cavada B.S."/>
            <person name="Chueire L.M.O."/>
            <person name="Pasa T.B.C."/>
            <person name="Duran N."/>
            <person name="Fagundes N."/>
            <person name="Falcao C.L."/>
            <person name="Fantinatti F."/>
            <person name="Farias I.P."/>
            <person name="Felipe M.S.S."/>
            <person name="Ferrari L.P."/>
            <person name="Ferro J.A."/>
            <person name="Ferro M.I.T."/>
            <person name="Franco G.R."/>
            <person name="Freitas N.S.A."/>
            <person name="Furlan L.R."/>
            <person name="Gazzinelli R.T."/>
            <person name="Gomes E.A."/>
            <person name="Goncalves P.R."/>
            <person name="Grangeiro T.B."/>
            <person name="Grattapaglia D."/>
            <person name="Grisard E.C."/>
            <person name="Guimaraes C.T."/>
            <person name="Hanna E.S."/>
            <person name="Hungria M."/>
            <person name="Jardim S.N."/>
            <person name="Laurino J."/>
            <person name="Leoi L.C.T."/>
            <person name="Fassarella L."/>
            <person name="Lima A."/>
            <person name="Loureiro M.F."/>
            <person name="Lyra M.C.P."/>
            <person name="Macedo M."/>
            <person name="Madeira H.M.F."/>
            <person name="Manfio G.P."/>
            <person name="Maranhao A.Q."/>
            <person name="Martins W.S."/>
            <person name="di Mauro S.M.Z."/>
            <person name="de Medeiros S.R.B."/>
            <person name="Meissner R.D.V."/>
            <person name="Menck C.F.M."/>
            <person name="Moreira M.A.M."/>
            <person name="Nascimento F.F."/>
            <person name="Nicolas M.F."/>
            <person name="Oliveira J.G."/>
            <person name="Oliveira S.C."/>
            <person name="Paixao R.F.C."/>
            <person name="Parente J.A."/>
            <person name="Pedrosa F.O."/>
            <person name="Pena S.J.D."/>
            <person name="Perreira J.O."/>
            <person name="Perreira M."/>
            <person name="Pinto L.S.R.C."/>
            <person name="Pinto L.S."/>
            <person name="Porto J.I.R."/>
            <person name="Potrich D.P."/>
            <person name="Neto C.E.R."/>
            <person name="Reis A.M.M."/>
            <person name="Rigo L.U."/>
            <person name="Rondinelli E."/>
            <person name="dos Santos E.B.P."/>
            <person name="Santos F.R."/>
            <person name="Schneider M.P.C."/>
            <person name="Seuanez H.N."/>
            <person name="Silva A.M.R."/>
            <person name="da Silva A.L.C."/>
            <person name="Silva D.W."/>
            <person name="Silva R."/>
            <person name="Simoes I.C."/>
            <person name="Simon D."/>
            <person name="Soares C.M.A."/>
            <person name="Soares R.B.A."/>
            <person name="Souza E.M."/>
            <person name="Souza K.R.L."/>
            <person name="Souza R.C."/>
            <person name="Steffens M.B.R."/>
            <person name="Steindel M."/>
            <person name="Teixeira S.R."/>
            <person name="Urmenyi T."/>
            <person name="Vettore A."/>
            <person name="Wassem R."/>
            <person name="Zaha A."/>
            <person name="Simpson A.J.G."/>
        </authorList>
    </citation>
    <scope>NUCLEOTIDE SEQUENCE [LARGE SCALE GENOMIC DNA]</scope>
    <source>
        <strain evidence="3">ATCC 12472 / DSM 30191 / JCM 1249 / NBRC 12614 / NCIMB 9131 / NCTC 9757</strain>
    </source>
</reference>
<accession>Q7NTV4</accession>
<evidence type="ECO:0000313" key="2">
    <source>
        <dbReference type="EMBL" id="AAQ60617.1"/>
    </source>
</evidence>
<proteinExistence type="predicted"/>
<keyword evidence="1" id="KW-0472">Membrane</keyword>
<evidence type="ECO:0000256" key="1">
    <source>
        <dbReference type="SAM" id="Phobius"/>
    </source>
</evidence>
<gene>
    <name evidence="2" type="ordered locus">CV_2949</name>
</gene>
<protein>
    <submittedName>
        <fullName evidence="2">Uncharacterized protein</fullName>
    </submittedName>
</protein>
<dbReference type="STRING" id="243365.CV_2949"/>
<keyword evidence="3" id="KW-1185">Reference proteome</keyword>
<organism evidence="2 3">
    <name type="scientific">Chromobacterium violaceum (strain ATCC 12472 / DSM 30191 / JCM 1249 / CCUG 213 / NBRC 12614 / NCIMB 9131 / NCTC 9757 / MK)</name>
    <dbReference type="NCBI Taxonomy" id="243365"/>
    <lineage>
        <taxon>Bacteria</taxon>
        <taxon>Pseudomonadati</taxon>
        <taxon>Pseudomonadota</taxon>
        <taxon>Betaproteobacteria</taxon>
        <taxon>Neisseriales</taxon>
        <taxon>Chromobacteriaceae</taxon>
        <taxon>Chromobacterium</taxon>
    </lineage>
</organism>
<keyword evidence="1" id="KW-0812">Transmembrane</keyword>
<sequence>MRTIFIRIFICENADQLQKMLLAYKSGVKCKCVHSQPQRRSIMKPGNADKDGPSPRNLLQYWLRKRNGSRLNTHDKLHFEPLQEELLLNLMVVACILLLALYTYLNR</sequence>
<keyword evidence="1" id="KW-1133">Transmembrane helix</keyword>
<dbReference type="Proteomes" id="UP000001424">
    <property type="component" value="Chromosome"/>
</dbReference>
<evidence type="ECO:0000313" key="3">
    <source>
        <dbReference type="Proteomes" id="UP000001424"/>
    </source>
</evidence>